<keyword evidence="1" id="KW-0732">Signal</keyword>
<keyword evidence="3" id="KW-1185">Reference proteome</keyword>
<accession>A0AAD6SQI2</accession>
<gene>
    <name evidence="2" type="ORF">C8F04DRAFT_1186557</name>
</gene>
<feature type="chain" id="PRO_5042249805" evidence="1">
    <location>
        <begin position="20"/>
        <end position="170"/>
    </location>
</feature>
<organism evidence="2 3">
    <name type="scientific">Mycena alexandri</name>
    <dbReference type="NCBI Taxonomy" id="1745969"/>
    <lineage>
        <taxon>Eukaryota</taxon>
        <taxon>Fungi</taxon>
        <taxon>Dikarya</taxon>
        <taxon>Basidiomycota</taxon>
        <taxon>Agaricomycotina</taxon>
        <taxon>Agaricomycetes</taxon>
        <taxon>Agaricomycetidae</taxon>
        <taxon>Agaricales</taxon>
        <taxon>Marasmiineae</taxon>
        <taxon>Mycenaceae</taxon>
        <taxon>Mycena</taxon>
    </lineage>
</organism>
<dbReference type="Proteomes" id="UP001218188">
    <property type="component" value="Unassembled WGS sequence"/>
</dbReference>
<comment type="caution">
    <text evidence="2">The sequence shown here is derived from an EMBL/GenBank/DDBJ whole genome shotgun (WGS) entry which is preliminary data.</text>
</comment>
<evidence type="ECO:0000313" key="2">
    <source>
        <dbReference type="EMBL" id="KAJ7030708.1"/>
    </source>
</evidence>
<evidence type="ECO:0000313" key="3">
    <source>
        <dbReference type="Proteomes" id="UP001218188"/>
    </source>
</evidence>
<evidence type="ECO:0000256" key="1">
    <source>
        <dbReference type="SAM" id="SignalP"/>
    </source>
</evidence>
<protein>
    <submittedName>
        <fullName evidence="2">Uncharacterized protein</fullName>
    </submittedName>
</protein>
<reference evidence="2" key="1">
    <citation type="submission" date="2023-03" db="EMBL/GenBank/DDBJ databases">
        <title>Massive genome expansion in bonnet fungi (Mycena s.s.) driven by repeated elements and novel gene families across ecological guilds.</title>
        <authorList>
            <consortium name="Lawrence Berkeley National Laboratory"/>
            <person name="Harder C.B."/>
            <person name="Miyauchi S."/>
            <person name="Viragh M."/>
            <person name="Kuo A."/>
            <person name="Thoen E."/>
            <person name="Andreopoulos B."/>
            <person name="Lu D."/>
            <person name="Skrede I."/>
            <person name="Drula E."/>
            <person name="Henrissat B."/>
            <person name="Morin E."/>
            <person name="Kohler A."/>
            <person name="Barry K."/>
            <person name="LaButti K."/>
            <person name="Morin E."/>
            <person name="Salamov A."/>
            <person name="Lipzen A."/>
            <person name="Mereny Z."/>
            <person name="Hegedus B."/>
            <person name="Baldrian P."/>
            <person name="Stursova M."/>
            <person name="Weitz H."/>
            <person name="Taylor A."/>
            <person name="Grigoriev I.V."/>
            <person name="Nagy L.G."/>
            <person name="Martin F."/>
            <person name="Kauserud H."/>
        </authorList>
    </citation>
    <scope>NUCLEOTIDE SEQUENCE</scope>
    <source>
        <strain evidence="2">CBHHK200</strain>
    </source>
</reference>
<dbReference type="AlphaFoldDB" id="A0AAD6SQI2"/>
<proteinExistence type="predicted"/>
<feature type="signal peptide" evidence="1">
    <location>
        <begin position="1"/>
        <end position="19"/>
    </location>
</feature>
<sequence>MILFAWMLSVILSTPECLHERISLPGVMKHEFVSLGLSGISGMFTKAGFWGRFYWLQIPTEFVSLGLSGISGMFTKAGFWGRFYWLQIPTEFVSWTFGDLGDVHKSRFLGCKGLSRGLGGALNLRCRVKGVRAGQAGARGREVSGVPPKLENALIHLLAASREVSSAAIV</sequence>
<name>A0AAD6SQI2_9AGAR</name>
<dbReference type="EMBL" id="JARJCM010000088">
    <property type="protein sequence ID" value="KAJ7030708.1"/>
    <property type="molecule type" value="Genomic_DNA"/>
</dbReference>